<dbReference type="EMBL" id="LT551459">
    <property type="protein sequence ID" value="SAL96889.1"/>
    <property type="molecule type" value="Genomic_DNA"/>
</dbReference>
<sequence length="425" mass="47879">MDLSKSVIIDTDPGIDDALAIMLASLSPRMDILAITLVYGNVEMQLIKKNAVVILNALADSTPTKAKKVPVLAVGALSPLQTQPPDATYFHGKDGLGMIYDKLYPNPKDWERQLSDPSISRGFIPTPRDAADEILYQLRQAPPLTCTLIALGPLTNLAVAYERDAATFSRARQIVIMGGAVNVPGNITAFAEFNFRCDPLAAKIIMGASRGFDPMHLQTRVKLLEQHQVAPCHVVLMPLDATEDGTISKADYDRYIVPLDSSNCLFRLIKAFMRWSFEATKDYYDLDEWAVYDAYAVYLALELMHDKVDTNKWHYEYLDLTVETQGTYTLGMCCLDRREYQKDKTSWDKNPPNNVQTFLKGDRQGFRTTFINTVFDAHLVDSVLLWSESWKARLKERVRHALMTRKKAVPDSCRGKTLIPIAEFE</sequence>
<dbReference type="GO" id="GO:0008477">
    <property type="term" value="F:purine nucleosidase activity"/>
    <property type="evidence" value="ECO:0007669"/>
    <property type="project" value="TreeGrafter"/>
</dbReference>
<organism evidence="5">
    <name type="scientific">Absidia glauca</name>
    <name type="common">Pin mould</name>
    <dbReference type="NCBI Taxonomy" id="4829"/>
    <lineage>
        <taxon>Eukaryota</taxon>
        <taxon>Fungi</taxon>
        <taxon>Fungi incertae sedis</taxon>
        <taxon>Mucoromycota</taxon>
        <taxon>Mucoromycotina</taxon>
        <taxon>Mucoromycetes</taxon>
        <taxon>Mucorales</taxon>
        <taxon>Cunninghamellaceae</taxon>
        <taxon>Absidia</taxon>
    </lineage>
</organism>
<feature type="domain" description="Inosine/uridine-preferring nucleoside hydrolase" evidence="4">
    <location>
        <begin position="7"/>
        <end position="366"/>
    </location>
</feature>
<accession>A0A168LIY7</accession>
<evidence type="ECO:0000313" key="5">
    <source>
        <dbReference type="EMBL" id="SAL96889.1"/>
    </source>
</evidence>
<evidence type="ECO:0000256" key="1">
    <source>
        <dbReference type="ARBA" id="ARBA00009176"/>
    </source>
</evidence>
<evidence type="ECO:0000259" key="4">
    <source>
        <dbReference type="Pfam" id="PF01156"/>
    </source>
</evidence>
<keyword evidence="6" id="KW-1185">Reference proteome</keyword>
<dbReference type="InterPro" id="IPR036452">
    <property type="entry name" value="Ribo_hydro-like"/>
</dbReference>
<dbReference type="STRING" id="4829.A0A168LIY7"/>
<dbReference type="Proteomes" id="UP000078561">
    <property type="component" value="Unassembled WGS sequence"/>
</dbReference>
<name>A0A168LIY7_ABSGL</name>
<proteinExistence type="inferred from homology"/>
<dbReference type="Pfam" id="PF01156">
    <property type="entry name" value="IU_nuc_hydro"/>
    <property type="match status" value="1"/>
</dbReference>
<dbReference type="SUPFAM" id="SSF53590">
    <property type="entry name" value="Nucleoside hydrolase"/>
    <property type="match status" value="1"/>
</dbReference>
<dbReference type="OrthoDB" id="5783963at2759"/>
<dbReference type="GO" id="GO:0005829">
    <property type="term" value="C:cytosol"/>
    <property type="evidence" value="ECO:0007669"/>
    <property type="project" value="TreeGrafter"/>
</dbReference>
<evidence type="ECO:0000256" key="3">
    <source>
        <dbReference type="ARBA" id="ARBA00023295"/>
    </source>
</evidence>
<dbReference type="PANTHER" id="PTHR12304:SF56">
    <property type="entry name" value="HYDROLASE, PUTATIVE (AFU_ORTHOLOGUE AFUA_1G11790)-RELATED"/>
    <property type="match status" value="1"/>
</dbReference>
<evidence type="ECO:0000256" key="2">
    <source>
        <dbReference type="ARBA" id="ARBA00022801"/>
    </source>
</evidence>
<dbReference type="InterPro" id="IPR001910">
    <property type="entry name" value="Inosine/uridine_hydrolase_dom"/>
</dbReference>
<keyword evidence="3" id="KW-0326">Glycosidase</keyword>
<dbReference type="InParanoid" id="A0A168LIY7"/>
<dbReference type="Gene3D" id="3.90.245.10">
    <property type="entry name" value="Ribonucleoside hydrolase-like"/>
    <property type="match status" value="1"/>
</dbReference>
<dbReference type="GO" id="GO:0006152">
    <property type="term" value="P:purine nucleoside catabolic process"/>
    <property type="evidence" value="ECO:0007669"/>
    <property type="project" value="TreeGrafter"/>
</dbReference>
<dbReference type="AlphaFoldDB" id="A0A168LIY7"/>
<protein>
    <recommendedName>
        <fullName evidence="4">Inosine/uridine-preferring nucleoside hydrolase domain-containing protein</fullName>
    </recommendedName>
</protein>
<dbReference type="OMA" id="RIFCAGN"/>
<reference evidence="5" key="1">
    <citation type="submission" date="2016-04" db="EMBL/GenBank/DDBJ databases">
        <authorList>
            <person name="Evans L.H."/>
            <person name="Alamgir A."/>
            <person name="Owens N."/>
            <person name="Weber N.D."/>
            <person name="Virtaneva K."/>
            <person name="Barbian K."/>
            <person name="Babar A."/>
            <person name="Rosenke K."/>
        </authorList>
    </citation>
    <scope>NUCLEOTIDE SEQUENCE [LARGE SCALE GENOMIC DNA]</scope>
    <source>
        <strain evidence="5">CBS 101.48</strain>
    </source>
</reference>
<comment type="similarity">
    <text evidence="1">Belongs to the IUNH family.</text>
</comment>
<dbReference type="PANTHER" id="PTHR12304">
    <property type="entry name" value="INOSINE-URIDINE PREFERRING NUCLEOSIDE HYDROLASE"/>
    <property type="match status" value="1"/>
</dbReference>
<dbReference type="InterPro" id="IPR023186">
    <property type="entry name" value="IUNH"/>
</dbReference>
<keyword evidence="2" id="KW-0378">Hydrolase</keyword>
<gene>
    <name evidence="5" type="primary">ABSGL_02339.1 scaffold 3364</name>
</gene>
<evidence type="ECO:0000313" key="6">
    <source>
        <dbReference type="Proteomes" id="UP000078561"/>
    </source>
</evidence>